<dbReference type="EMBL" id="JAZGUE010000002">
    <property type="protein sequence ID" value="KAL2270542.1"/>
    <property type="molecule type" value="Genomic_DNA"/>
</dbReference>
<accession>A0ABR4DLU5</accession>
<dbReference type="Proteomes" id="UP001600064">
    <property type="component" value="Unassembled WGS sequence"/>
</dbReference>
<keyword evidence="3" id="KW-1185">Reference proteome</keyword>
<evidence type="ECO:0000256" key="1">
    <source>
        <dbReference type="SAM" id="MobiDB-lite"/>
    </source>
</evidence>
<evidence type="ECO:0008006" key="4">
    <source>
        <dbReference type="Google" id="ProtNLM"/>
    </source>
</evidence>
<dbReference type="RefSeq" id="XP_070869266.1">
    <property type="nucleotide sequence ID" value="XM_071009028.1"/>
</dbReference>
<feature type="compositionally biased region" description="Gly residues" evidence="1">
    <location>
        <begin position="306"/>
        <end position="316"/>
    </location>
</feature>
<sequence>MATTLSTGLALAGPRDDRASLQTMPPEIINLILEYLVPQPPEIGETRPVAYHQLMEEEPWFDFTRCRRGLRSMCLASRRLSQLAFPLLYRVVALWDEASVLLFLRTLTDKPEYGPWTRYLSCHLTLSELLVIRSFRDLLPRYLDTFRATLGGGVLATAALKFIHVLRAAIPSMVATEGDFDHVPQMLLSFILMLVAKVETILLQVPISDDQQEYEVLCTQLRCLNLLDLEALPLQHVHTLMLQGDPELLEQIENDECECDVPEVWGSQPRKYASLFASCPRLTTLEVSSDDGVWTSAYDEDRLFPGGPGDGGSGGGGDDDKGPAPPFLGNIKHIYLHNSVAYPGDLHHLLLNAPMLETLYMSPRDDADFREALEDNNPEIAHPEALDIALASHAKHLRNLDVSWQDISGFESLVGPDGRLTSLATMPTLEVLCVQMGLLYGQPAAVLEMPLVELLPPNLIELVLEDWWFSNVVLLSELPTWTSAQKVRYYQSSHSYRVNALRTLVRFARDVRSRLLKLKKVALVCKIPWTWVLEGAVDIEFHFEEVKRLFLEQGVEFSVRSDEV</sequence>
<dbReference type="GeneID" id="98123672"/>
<organism evidence="2 3">
    <name type="scientific">Remersonia thermophila</name>
    <dbReference type="NCBI Taxonomy" id="72144"/>
    <lineage>
        <taxon>Eukaryota</taxon>
        <taxon>Fungi</taxon>
        <taxon>Dikarya</taxon>
        <taxon>Ascomycota</taxon>
        <taxon>Pezizomycotina</taxon>
        <taxon>Sordariomycetes</taxon>
        <taxon>Sordariomycetidae</taxon>
        <taxon>Sordariales</taxon>
        <taxon>Sordariales incertae sedis</taxon>
        <taxon>Remersonia</taxon>
    </lineage>
</organism>
<evidence type="ECO:0000313" key="2">
    <source>
        <dbReference type="EMBL" id="KAL2270542.1"/>
    </source>
</evidence>
<protein>
    <recommendedName>
        <fullName evidence="4">F-box domain-containing protein</fullName>
    </recommendedName>
</protein>
<reference evidence="2 3" key="1">
    <citation type="journal article" date="2024" name="Commun. Biol.">
        <title>Comparative genomic analysis of thermophilic fungi reveals convergent evolutionary adaptations and gene losses.</title>
        <authorList>
            <person name="Steindorff A.S."/>
            <person name="Aguilar-Pontes M.V."/>
            <person name="Robinson A.J."/>
            <person name="Andreopoulos B."/>
            <person name="LaButti K."/>
            <person name="Kuo A."/>
            <person name="Mondo S."/>
            <person name="Riley R."/>
            <person name="Otillar R."/>
            <person name="Haridas S."/>
            <person name="Lipzen A."/>
            <person name="Grimwood J."/>
            <person name="Schmutz J."/>
            <person name="Clum A."/>
            <person name="Reid I.D."/>
            <person name="Moisan M.C."/>
            <person name="Butler G."/>
            <person name="Nguyen T.T.M."/>
            <person name="Dewar K."/>
            <person name="Conant G."/>
            <person name="Drula E."/>
            <person name="Henrissat B."/>
            <person name="Hansel C."/>
            <person name="Singer S."/>
            <person name="Hutchinson M.I."/>
            <person name="de Vries R.P."/>
            <person name="Natvig D.O."/>
            <person name="Powell A.J."/>
            <person name="Tsang A."/>
            <person name="Grigoriev I.V."/>
        </authorList>
    </citation>
    <scope>NUCLEOTIDE SEQUENCE [LARGE SCALE GENOMIC DNA]</scope>
    <source>
        <strain evidence="2 3">ATCC 22073</strain>
    </source>
</reference>
<dbReference type="SUPFAM" id="SSF52047">
    <property type="entry name" value="RNI-like"/>
    <property type="match status" value="1"/>
</dbReference>
<proteinExistence type="predicted"/>
<gene>
    <name evidence="2" type="ORF">VTJ83DRAFT_2726</name>
</gene>
<feature type="region of interest" description="Disordered" evidence="1">
    <location>
        <begin position="298"/>
        <end position="324"/>
    </location>
</feature>
<name>A0ABR4DLU5_9PEZI</name>
<evidence type="ECO:0000313" key="3">
    <source>
        <dbReference type="Proteomes" id="UP001600064"/>
    </source>
</evidence>
<comment type="caution">
    <text evidence="2">The sequence shown here is derived from an EMBL/GenBank/DDBJ whole genome shotgun (WGS) entry which is preliminary data.</text>
</comment>